<dbReference type="InterPro" id="IPR036291">
    <property type="entry name" value="NAD(P)-bd_dom_sf"/>
</dbReference>
<dbReference type="AlphaFoldDB" id="A0A9D1SB38"/>
<comment type="catalytic activity">
    <reaction evidence="5 6">
        <text>dTDP-beta-L-rhamnose + NADP(+) = dTDP-4-dehydro-beta-L-rhamnose + NADPH + H(+)</text>
        <dbReference type="Rhea" id="RHEA:21796"/>
        <dbReference type="ChEBI" id="CHEBI:15378"/>
        <dbReference type="ChEBI" id="CHEBI:57510"/>
        <dbReference type="ChEBI" id="CHEBI:57783"/>
        <dbReference type="ChEBI" id="CHEBI:58349"/>
        <dbReference type="ChEBI" id="CHEBI:62830"/>
        <dbReference type="EC" id="1.1.1.133"/>
    </reaction>
</comment>
<evidence type="ECO:0000256" key="1">
    <source>
        <dbReference type="ARBA" id="ARBA00004781"/>
    </source>
</evidence>
<evidence type="ECO:0000256" key="2">
    <source>
        <dbReference type="ARBA" id="ARBA00010944"/>
    </source>
</evidence>
<evidence type="ECO:0000256" key="6">
    <source>
        <dbReference type="RuleBase" id="RU364082"/>
    </source>
</evidence>
<dbReference type="EMBL" id="DVNC01000027">
    <property type="protein sequence ID" value="HIU53182.1"/>
    <property type="molecule type" value="Genomic_DNA"/>
</dbReference>
<evidence type="ECO:0000256" key="3">
    <source>
        <dbReference type="ARBA" id="ARBA00012929"/>
    </source>
</evidence>
<evidence type="ECO:0000259" key="7">
    <source>
        <dbReference type="Pfam" id="PF04321"/>
    </source>
</evidence>
<evidence type="ECO:0000256" key="5">
    <source>
        <dbReference type="ARBA" id="ARBA00048200"/>
    </source>
</evidence>
<dbReference type="GO" id="GO:0019305">
    <property type="term" value="P:dTDP-rhamnose biosynthetic process"/>
    <property type="evidence" value="ECO:0007669"/>
    <property type="project" value="TreeGrafter"/>
</dbReference>
<dbReference type="EC" id="1.1.1.133" evidence="3 6"/>
<dbReference type="InterPro" id="IPR029903">
    <property type="entry name" value="RmlD-like-bd"/>
</dbReference>
<dbReference type="Proteomes" id="UP000824107">
    <property type="component" value="Unassembled WGS sequence"/>
</dbReference>
<comment type="caution">
    <text evidence="8">The sequence shown here is derived from an EMBL/GenBank/DDBJ whole genome shotgun (WGS) entry which is preliminary data.</text>
</comment>
<comment type="cofactor">
    <cofactor evidence="6">
        <name>Mg(2+)</name>
        <dbReference type="ChEBI" id="CHEBI:18420"/>
    </cofactor>
    <text evidence="6">Binds 1 Mg(2+) ion per monomer.</text>
</comment>
<accession>A0A9D1SB38</accession>
<dbReference type="Gene3D" id="3.40.50.720">
    <property type="entry name" value="NAD(P)-binding Rossmann-like Domain"/>
    <property type="match status" value="1"/>
</dbReference>
<evidence type="ECO:0000256" key="4">
    <source>
        <dbReference type="ARBA" id="ARBA00017099"/>
    </source>
</evidence>
<comment type="similarity">
    <text evidence="2 6">Belongs to the dTDP-4-dehydrorhamnose reductase family.</text>
</comment>
<comment type="pathway">
    <text evidence="1 6">Carbohydrate biosynthesis; dTDP-L-rhamnose biosynthesis.</text>
</comment>
<dbReference type="Pfam" id="PF04321">
    <property type="entry name" value="RmlD_sub_bind"/>
    <property type="match status" value="1"/>
</dbReference>
<feature type="domain" description="RmlD-like substrate binding" evidence="7">
    <location>
        <begin position="3"/>
        <end position="274"/>
    </location>
</feature>
<name>A0A9D1SB38_9PROT</name>
<protein>
    <recommendedName>
        <fullName evidence="4 6">dTDP-4-dehydrorhamnose reductase</fullName>
        <ecNumber evidence="3 6">1.1.1.133</ecNumber>
    </recommendedName>
</protein>
<keyword evidence="6 8" id="KW-0560">Oxidoreductase</keyword>
<evidence type="ECO:0000313" key="8">
    <source>
        <dbReference type="EMBL" id="HIU53182.1"/>
    </source>
</evidence>
<evidence type="ECO:0000313" key="9">
    <source>
        <dbReference type="Proteomes" id="UP000824107"/>
    </source>
</evidence>
<organism evidence="8 9">
    <name type="scientific">Candidatus Scatocola faecipullorum</name>
    <dbReference type="NCBI Taxonomy" id="2840917"/>
    <lineage>
        <taxon>Bacteria</taxon>
        <taxon>Pseudomonadati</taxon>
        <taxon>Pseudomonadota</taxon>
        <taxon>Alphaproteobacteria</taxon>
        <taxon>Rhodospirillales</taxon>
        <taxon>Rhodospirillaceae</taxon>
        <taxon>Rhodospirillaceae incertae sedis</taxon>
        <taxon>Candidatus Scatocola</taxon>
    </lineage>
</organism>
<dbReference type="InterPro" id="IPR005913">
    <property type="entry name" value="dTDP_dehydrorham_reduct"/>
</dbReference>
<reference evidence="8" key="2">
    <citation type="journal article" date="2021" name="PeerJ">
        <title>Extensive microbial diversity within the chicken gut microbiome revealed by metagenomics and culture.</title>
        <authorList>
            <person name="Gilroy R."/>
            <person name="Ravi A."/>
            <person name="Getino M."/>
            <person name="Pursley I."/>
            <person name="Horton D.L."/>
            <person name="Alikhan N.F."/>
            <person name="Baker D."/>
            <person name="Gharbi K."/>
            <person name="Hall N."/>
            <person name="Watson M."/>
            <person name="Adriaenssens E.M."/>
            <person name="Foster-Nyarko E."/>
            <person name="Jarju S."/>
            <person name="Secka A."/>
            <person name="Antonio M."/>
            <person name="Oren A."/>
            <person name="Chaudhuri R.R."/>
            <person name="La Ragione R."/>
            <person name="Hildebrand F."/>
            <person name="Pallen M.J."/>
        </authorList>
    </citation>
    <scope>NUCLEOTIDE SEQUENCE</scope>
    <source>
        <strain evidence="8">ChiW3-316</strain>
    </source>
</reference>
<gene>
    <name evidence="8" type="primary">rfbD</name>
    <name evidence="8" type="ORF">IAD20_03780</name>
</gene>
<proteinExistence type="inferred from homology"/>
<dbReference type="GO" id="GO:0005829">
    <property type="term" value="C:cytosol"/>
    <property type="evidence" value="ECO:0007669"/>
    <property type="project" value="TreeGrafter"/>
</dbReference>
<keyword evidence="6" id="KW-0521">NADP</keyword>
<dbReference type="PANTHER" id="PTHR10491:SF4">
    <property type="entry name" value="METHIONINE ADENOSYLTRANSFERASE 2 SUBUNIT BETA"/>
    <property type="match status" value="1"/>
</dbReference>
<dbReference type="GO" id="GO:0008831">
    <property type="term" value="F:dTDP-4-dehydrorhamnose reductase activity"/>
    <property type="evidence" value="ECO:0007669"/>
    <property type="project" value="UniProtKB-EC"/>
</dbReference>
<dbReference type="PANTHER" id="PTHR10491">
    <property type="entry name" value="DTDP-4-DEHYDRORHAMNOSE REDUCTASE"/>
    <property type="match status" value="1"/>
</dbReference>
<dbReference type="SUPFAM" id="SSF51735">
    <property type="entry name" value="NAD(P)-binding Rossmann-fold domains"/>
    <property type="match status" value="1"/>
</dbReference>
<dbReference type="Gene3D" id="3.90.25.10">
    <property type="entry name" value="UDP-galactose 4-epimerase, domain 1"/>
    <property type="match status" value="1"/>
</dbReference>
<dbReference type="CDD" id="cd05254">
    <property type="entry name" value="dTDP_HR_like_SDR_e"/>
    <property type="match status" value="1"/>
</dbReference>
<reference evidence="8" key="1">
    <citation type="submission" date="2020-10" db="EMBL/GenBank/DDBJ databases">
        <authorList>
            <person name="Gilroy R."/>
        </authorList>
    </citation>
    <scope>NUCLEOTIDE SEQUENCE</scope>
    <source>
        <strain evidence="8">ChiW3-316</strain>
    </source>
</reference>
<comment type="function">
    <text evidence="6">Catalyzes the reduction of dTDP-6-deoxy-L-lyxo-4-hexulose to yield dTDP-L-rhamnose.</text>
</comment>
<dbReference type="NCBIfam" id="TIGR01214">
    <property type="entry name" value="rmlD"/>
    <property type="match status" value="1"/>
</dbReference>
<sequence length="278" mass="30719">MFLVTGANGQLGNELKLLLQDKAVYVDRAELDITDAEAVQAYAAKQKWEAIINCAAYTAVDKAESDAETAEKINVLGPENLAKTGIPLIQISTDYVFDGRNCRPYNEDDEPHPQSVYGRTKLAGEQAVLQNAATAVIIRTAWLYSTFGNNFVKTMRRLGKERASLNVVFDQAGTPTYARDLAQAIVDILPQIKPGTKEVYHFSNEGVCSWYDFATAIMAQSDLDCEVLPIESKDYPTPAVRPSYSVLNKAKIKKDFGIKINHWAVSLADCVEKLENGF</sequence>